<sequence>MESSGEHRTWEDRVVDALRAPASWLFVLGLVLGAAAVHWGVERPPAEGALMVTVHNDSDVLIQAIHFDFGHDLSESSIREGQLRPGEHRRVALNHVPAAGFNMEIRYADGQVQEFCANRGVEGWEQEVRVYR</sequence>
<evidence type="ECO:0000313" key="2">
    <source>
        <dbReference type="EMBL" id="AKJ94038.1"/>
    </source>
</evidence>
<dbReference type="Proteomes" id="UP000064201">
    <property type="component" value="Chromosome"/>
</dbReference>
<dbReference type="OrthoDB" id="5624633at2"/>
<organism evidence="2 3">
    <name type="scientific">Thioalkalivibrio versutus</name>
    <dbReference type="NCBI Taxonomy" id="106634"/>
    <lineage>
        <taxon>Bacteria</taxon>
        <taxon>Pseudomonadati</taxon>
        <taxon>Pseudomonadota</taxon>
        <taxon>Gammaproteobacteria</taxon>
        <taxon>Chromatiales</taxon>
        <taxon>Ectothiorhodospiraceae</taxon>
        <taxon>Thioalkalivibrio</taxon>
    </lineage>
</organism>
<accession>A0A0G3FYJ1</accession>
<dbReference type="AlphaFoldDB" id="A0A0G3FYJ1"/>
<keyword evidence="1" id="KW-1133">Transmembrane helix</keyword>
<name>A0A0G3FYJ1_9GAMM</name>
<proteinExistence type="predicted"/>
<dbReference type="KEGG" id="tvr:TVD_01040"/>
<reference evidence="2 3" key="1">
    <citation type="submission" date="2015-04" db="EMBL/GenBank/DDBJ databases">
        <title>Complete Sequence for the Genome of the Thioalkalivibrio versutus D301.</title>
        <authorList>
            <person name="Mu T."/>
            <person name="Zhou J."/>
            <person name="Xu X."/>
        </authorList>
    </citation>
    <scope>NUCLEOTIDE SEQUENCE [LARGE SCALE GENOMIC DNA]</scope>
    <source>
        <strain evidence="2 3">D301</strain>
    </source>
</reference>
<keyword evidence="1" id="KW-0812">Transmembrane</keyword>
<evidence type="ECO:0000256" key="1">
    <source>
        <dbReference type="SAM" id="Phobius"/>
    </source>
</evidence>
<feature type="transmembrane region" description="Helical" evidence="1">
    <location>
        <begin position="20"/>
        <end position="41"/>
    </location>
</feature>
<dbReference type="RefSeq" id="WP_047250576.1">
    <property type="nucleotide sequence ID" value="NZ_CP011367.1"/>
</dbReference>
<dbReference type="EMBL" id="CP011367">
    <property type="protein sequence ID" value="AKJ94038.1"/>
    <property type="molecule type" value="Genomic_DNA"/>
</dbReference>
<gene>
    <name evidence="2" type="ORF">TVD_01040</name>
</gene>
<dbReference type="PATRIC" id="fig|106634.4.peg.212"/>
<evidence type="ECO:0000313" key="3">
    <source>
        <dbReference type="Proteomes" id="UP000064201"/>
    </source>
</evidence>
<keyword evidence="3" id="KW-1185">Reference proteome</keyword>
<protein>
    <submittedName>
        <fullName evidence="2">Uncharacterized protein</fullName>
    </submittedName>
</protein>
<dbReference type="STRING" id="106634.TVD_01040"/>
<keyword evidence="1" id="KW-0472">Membrane</keyword>